<reference evidence="7" key="1">
    <citation type="journal article" date="2014" name="Int. J. Syst. Evol. Microbiol.">
        <title>Complete genome sequence of Corynebacterium casei LMG S-19264T (=DSM 44701T), isolated from a smear-ripened cheese.</title>
        <authorList>
            <consortium name="US DOE Joint Genome Institute (JGI-PGF)"/>
            <person name="Walter F."/>
            <person name="Albersmeier A."/>
            <person name="Kalinowski J."/>
            <person name="Ruckert C."/>
        </authorList>
    </citation>
    <scope>NUCLEOTIDE SEQUENCE</scope>
    <source>
        <strain evidence="7">JCM 11219</strain>
    </source>
</reference>
<dbReference type="AlphaFoldDB" id="A0A830E7E7"/>
<dbReference type="Proteomes" id="UP001060771">
    <property type="component" value="Chromosome"/>
</dbReference>
<protein>
    <submittedName>
        <fullName evidence="7">Amino acid permease</fullName>
    </submittedName>
</protein>
<dbReference type="EMBL" id="BMNM01000004">
    <property type="protein sequence ID" value="GGI77143.1"/>
    <property type="molecule type" value="Genomic_DNA"/>
</dbReference>
<dbReference type="Pfam" id="PF13520">
    <property type="entry name" value="AA_permease_2"/>
    <property type="match status" value="1"/>
</dbReference>
<feature type="transmembrane region" description="Helical" evidence="5">
    <location>
        <begin position="87"/>
        <end position="108"/>
    </location>
</feature>
<organism evidence="7 8">
    <name type="scientific">Vulcanisaeta souniana JCM 11219</name>
    <dbReference type="NCBI Taxonomy" id="1293586"/>
    <lineage>
        <taxon>Archaea</taxon>
        <taxon>Thermoproteota</taxon>
        <taxon>Thermoprotei</taxon>
        <taxon>Thermoproteales</taxon>
        <taxon>Thermoproteaceae</taxon>
        <taxon>Vulcanisaeta</taxon>
    </lineage>
</organism>
<feature type="transmembrane region" description="Helical" evidence="5">
    <location>
        <begin position="575"/>
        <end position="596"/>
    </location>
</feature>
<accession>A0A830E7E7</accession>
<feature type="transmembrane region" description="Helical" evidence="5">
    <location>
        <begin position="428"/>
        <end position="448"/>
    </location>
</feature>
<feature type="transmembrane region" description="Helical" evidence="5">
    <location>
        <begin position="454"/>
        <end position="474"/>
    </location>
</feature>
<feature type="transmembrane region" description="Helical" evidence="5">
    <location>
        <begin position="515"/>
        <end position="538"/>
    </location>
</feature>
<feature type="transmembrane region" description="Helical" evidence="5">
    <location>
        <begin position="21"/>
        <end position="42"/>
    </location>
</feature>
<reference evidence="6" key="4">
    <citation type="journal article" date="2023" name="Microbiol. Resour. Announc.">
        <title>Complete Genome Sequence of Vulcanisaeta souniana Strain IC-059, a Hyperthermophilic Archaeon Isolated from Hot Spring Water in Japan.</title>
        <authorList>
            <person name="Kato S."/>
            <person name="Itoh T."/>
            <person name="Wu L."/>
            <person name="Ma J."/>
            <person name="Ohkuma M."/>
        </authorList>
    </citation>
    <scope>NUCLEOTIDE SEQUENCE</scope>
    <source>
        <strain evidence="6">JCM 11219</strain>
    </source>
</reference>
<feature type="transmembrane region" description="Helical" evidence="5">
    <location>
        <begin position="249"/>
        <end position="275"/>
    </location>
</feature>
<dbReference type="OrthoDB" id="43026at2157"/>
<dbReference type="Gene3D" id="1.20.1740.10">
    <property type="entry name" value="Amino acid/polyamine transporter I"/>
    <property type="match status" value="1"/>
</dbReference>
<dbReference type="InterPro" id="IPR002293">
    <property type="entry name" value="AA/rel_permease1"/>
</dbReference>
<evidence type="ECO:0000256" key="4">
    <source>
        <dbReference type="ARBA" id="ARBA00023136"/>
    </source>
</evidence>
<evidence type="ECO:0000256" key="5">
    <source>
        <dbReference type="SAM" id="Phobius"/>
    </source>
</evidence>
<evidence type="ECO:0000313" key="9">
    <source>
        <dbReference type="Proteomes" id="UP001060771"/>
    </source>
</evidence>
<feature type="transmembrane region" description="Helical" evidence="5">
    <location>
        <begin position="550"/>
        <end position="569"/>
    </location>
</feature>
<dbReference type="GeneID" id="76208072"/>
<feature type="transmembrane region" description="Helical" evidence="5">
    <location>
        <begin position="164"/>
        <end position="188"/>
    </location>
</feature>
<keyword evidence="3 5" id="KW-1133">Transmembrane helix</keyword>
<reference evidence="9" key="3">
    <citation type="submission" date="2022-09" db="EMBL/GenBank/DDBJ databases">
        <title>Complete genome sequence of Vulcanisaeta souniana.</title>
        <authorList>
            <person name="Kato S."/>
            <person name="Itoh T."/>
            <person name="Ohkuma M."/>
        </authorList>
    </citation>
    <scope>NUCLEOTIDE SEQUENCE [LARGE SCALE GENOMIC DNA]</scope>
    <source>
        <strain evidence="9">JCM 11219</strain>
    </source>
</reference>
<dbReference type="PANTHER" id="PTHR47547">
    <property type="match status" value="1"/>
</dbReference>
<dbReference type="GO" id="GO:0022857">
    <property type="term" value="F:transmembrane transporter activity"/>
    <property type="evidence" value="ECO:0007669"/>
    <property type="project" value="InterPro"/>
</dbReference>
<keyword evidence="4 5" id="KW-0472">Membrane</keyword>
<dbReference type="InterPro" id="IPR052962">
    <property type="entry name" value="AA_Transporter_AGT"/>
</dbReference>
<comment type="subcellular location">
    <subcellularLocation>
        <location evidence="1">Membrane</location>
        <topology evidence="1">Multi-pass membrane protein</topology>
    </subcellularLocation>
</comment>
<dbReference type="GO" id="GO:0016020">
    <property type="term" value="C:membrane"/>
    <property type="evidence" value="ECO:0007669"/>
    <property type="project" value="UniProtKB-SubCell"/>
</dbReference>
<dbReference type="PANTHER" id="PTHR47547:SF1">
    <property type="entry name" value="ASPARTATE-PROTON SYMPORTER"/>
    <property type="match status" value="1"/>
</dbReference>
<proteinExistence type="predicted"/>
<feature type="transmembrane region" description="Helical" evidence="5">
    <location>
        <begin position="481"/>
        <end position="503"/>
    </location>
</feature>
<evidence type="ECO:0000256" key="3">
    <source>
        <dbReference type="ARBA" id="ARBA00022989"/>
    </source>
</evidence>
<feature type="transmembrane region" description="Helical" evidence="5">
    <location>
        <begin position="307"/>
        <end position="329"/>
    </location>
</feature>
<feature type="transmembrane region" description="Helical" evidence="5">
    <location>
        <begin position="208"/>
        <end position="228"/>
    </location>
</feature>
<reference evidence="7" key="2">
    <citation type="submission" date="2020-09" db="EMBL/GenBank/DDBJ databases">
        <authorList>
            <person name="Sun Q."/>
            <person name="Ohkuma M."/>
        </authorList>
    </citation>
    <scope>NUCLEOTIDE SEQUENCE</scope>
    <source>
        <strain evidence="7">JCM 11219</strain>
    </source>
</reference>
<feature type="transmembrane region" description="Helical" evidence="5">
    <location>
        <begin position="128"/>
        <end position="152"/>
    </location>
</feature>
<dbReference type="EMBL" id="AP026830">
    <property type="protein sequence ID" value="BDR93442.1"/>
    <property type="molecule type" value="Genomic_DNA"/>
</dbReference>
<dbReference type="RefSeq" id="WP_188603166.1">
    <property type="nucleotide sequence ID" value="NZ_AP026830.1"/>
</dbReference>
<keyword evidence="9" id="KW-1185">Reference proteome</keyword>
<dbReference type="Proteomes" id="UP000657075">
    <property type="component" value="Unassembled WGS sequence"/>
</dbReference>
<evidence type="ECO:0000313" key="8">
    <source>
        <dbReference type="Proteomes" id="UP000657075"/>
    </source>
</evidence>
<name>A0A830E7E7_9CREN</name>
<evidence type="ECO:0000313" key="7">
    <source>
        <dbReference type="EMBL" id="GGI77143.1"/>
    </source>
</evidence>
<gene>
    <name evidence="7" type="ORF">GCM10007112_12450</name>
    <name evidence="6" type="ORF">Vsou_25350</name>
</gene>
<feature type="transmembrane region" description="Helical" evidence="5">
    <location>
        <begin position="48"/>
        <end position="67"/>
    </location>
</feature>
<evidence type="ECO:0000256" key="1">
    <source>
        <dbReference type="ARBA" id="ARBA00004141"/>
    </source>
</evidence>
<keyword evidence="2 5" id="KW-0812">Transmembrane</keyword>
<sequence>MAEDFGIRTDRELRRALDRRRLLFLSIGEIIGAGWLFAPMYAASYTGGAALLSWIIAGVIILLIAFANAEIASAIPKSGALVRYPHYVFGGFAGFLLGWSYFLAITAVPPTEALTATRYLSFFFPQLYNTSTGTLTVLGYVIAYLFLALFVYVNYIGVKAVGDVVYGVGWWKLLIPSITAIIMMALAFNPANFTAGGGFIPTSGTAPYTGWAAVFYAMPTGGVLFAYLGFRQAIEYGGEGRNPSKDIPFAVISAILIAMTIYILLELAFIGAIHWNVIGIKEGAWSALRTSSISKAPIAQLLESLRYVIPAAAAFLTAWLIVFLTDAVVSPAGTGFVSTGGATRSLYGISADGYLPSWFLTLSRTRIPKWSLITIAVLGALYLLPFPTWQSIVSFTTVGRVLTYMVIGGIAVQALRRTAPELPRSFKLWAMPVLAPIATLAASLVIYWSGFGTVSKFFLAAFVGLPIYFGYYAYKRLNVRLPISLTLGLIDAVGIALSFSYFYGLTKGLKVYNDLGLLVYVIVTVVLIYVSMAVLYRLGSDYLRREFRAGVWLPTYMIVITILSYYGSFGLHKVISFPIDTVIAAIVTLIFHYWAVYSAFRTKAIDQVIGEMKK</sequence>
<feature type="transmembrane region" description="Helical" evidence="5">
    <location>
        <begin position="367"/>
        <end position="386"/>
    </location>
</feature>
<evidence type="ECO:0000256" key="2">
    <source>
        <dbReference type="ARBA" id="ARBA00022692"/>
    </source>
</evidence>
<evidence type="ECO:0000313" key="6">
    <source>
        <dbReference type="EMBL" id="BDR93442.1"/>
    </source>
</evidence>
<feature type="transmembrane region" description="Helical" evidence="5">
    <location>
        <begin position="392"/>
        <end position="416"/>
    </location>
</feature>